<evidence type="ECO:0000256" key="1">
    <source>
        <dbReference type="ARBA" id="ARBA00004141"/>
    </source>
</evidence>
<evidence type="ECO:0000256" key="5">
    <source>
        <dbReference type="SAM" id="Phobius"/>
    </source>
</evidence>
<organism evidence="7 8">
    <name type="scientific">Neovison vison</name>
    <name type="common">American mink</name>
    <name type="synonym">Mustela vison</name>
    <dbReference type="NCBI Taxonomy" id="452646"/>
    <lineage>
        <taxon>Eukaryota</taxon>
        <taxon>Metazoa</taxon>
        <taxon>Chordata</taxon>
        <taxon>Craniata</taxon>
        <taxon>Vertebrata</taxon>
        <taxon>Euteleostomi</taxon>
        <taxon>Mammalia</taxon>
        <taxon>Eutheria</taxon>
        <taxon>Laurasiatheria</taxon>
        <taxon>Carnivora</taxon>
        <taxon>Caniformia</taxon>
        <taxon>Musteloidea</taxon>
        <taxon>Mustelidae</taxon>
        <taxon>Mustelinae</taxon>
        <taxon>Neogale</taxon>
    </lineage>
</organism>
<evidence type="ECO:0000259" key="6">
    <source>
        <dbReference type="Pfam" id="PF01490"/>
    </source>
</evidence>
<evidence type="ECO:0000256" key="4">
    <source>
        <dbReference type="ARBA" id="ARBA00023136"/>
    </source>
</evidence>
<dbReference type="GO" id="GO:0140830">
    <property type="term" value="F:L-glutamine, sodium:proton antiporter activity"/>
    <property type="evidence" value="ECO:0007669"/>
    <property type="project" value="Ensembl"/>
</dbReference>
<feature type="transmembrane region" description="Helical" evidence="5">
    <location>
        <begin position="317"/>
        <end position="339"/>
    </location>
</feature>
<dbReference type="PANTHER" id="PTHR22950:SF22">
    <property type="entry name" value="SODIUM-COUPLED NEUTRAL AMINO ACID TRANSPORTER 3"/>
    <property type="match status" value="1"/>
</dbReference>
<comment type="subcellular location">
    <subcellularLocation>
        <location evidence="1">Membrane</location>
        <topology evidence="1">Multi-pass membrane protein</topology>
    </subcellularLocation>
</comment>
<dbReference type="Proteomes" id="UP000694425">
    <property type="component" value="Unplaced"/>
</dbReference>
<feature type="domain" description="Amino acid transporter transmembrane" evidence="6">
    <location>
        <begin position="65"/>
        <end position="300"/>
    </location>
</feature>
<accession>A0A8C7A2V0</accession>
<dbReference type="GeneTree" id="ENSGT00940000157127"/>
<dbReference type="GO" id="GO:0010447">
    <property type="term" value="P:response to acidic pH"/>
    <property type="evidence" value="ECO:0007669"/>
    <property type="project" value="Ensembl"/>
</dbReference>
<dbReference type="Pfam" id="PF01490">
    <property type="entry name" value="Aa_trans"/>
    <property type="match status" value="2"/>
</dbReference>
<dbReference type="GO" id="GO:0015817">
    <property type="term" value="P:histidine transport"/>
    <property type="evidence" value="ECO:0007669"/>
    <property type="project" value="Ensembl"/>
</dbReference>
<feature type="domain" description="Amino acid transporter transmembrane" evidence="6">
    <location>
        <begin position="303"/>
        <end position="444"/>
    </location>
</feature>
<sequence>MEAPLQTEMVELVPNGKHSEGLLPGTNPTAGNQRVEGPRRSCAEGEGFLQKSPSKETHFTDFEGKTSFGMSVFNLSNAIMGSGILGLAYAMANTGIILFLFLLTAVALLSSYSIHLLLKSSGIVGIRAYEQLGYRAFGTPGKLAAALAITLQNIGAMSSYLYIIKSELPLVIQTFLNLEEQTSDWYMNGNYLVILVSVTVILPLALMRQLGYLGYSSGFSLSCMVFFLIAVIYKKFHVPCPLPLNFANVTGNFSLVEVTKEEASLQAETQTAALCTPSYFTLNSQTAYTIPIMAFAFVCHPESELLHTYSKVDPFDVLILCVRVAVLTAVTLTVPIVLFPVRRAIQQMLFKNQEFNWLRHTLIAIGLLTCINLLVIFAPNILGIFGVIGATSAPCLIFIFPAIFYFRIIPTEREPAKSTPKILALCFAVLGLLLMTMSLSFIIIDWVSGTGQHGGSH</sequence>
<feature type="transmembrane region" description="Helical" evidence="5">
    <location>
        <begin position="212"/>
        <end position="233"/>
    </location>
</feature>
<name>A0A8C7A2V0_NEOVI</name>
<feature type="transmembrane region" description="Helical" evidence="5">
    <location>
        <begin position="96"/>
        <end position="118"/>
    </location>
</feature>
<dbReference type="GO" id="GO:1903810">
    <property type="term" value="P:L-histidine import across plasma membrane"/>
    <property type="evidence" value="ECO:0007669"/>
    <property type="project" value="Ensembl"/>
</dbReference>
<evidence type="ECO:0000256" key="2">
    <source>
        <dbReference type="ARBA" id="ARBA00022692"/>
    </source>
</evidence>
<keyword evidence="8" id="KW-1185">Reference proteome</keyword>
<dbReference type="GO" id="GO:0051365">
    <property type="term" value="P:cellular response to potassium ion starvation"/>
    <property type="evidence" value="ECO:0007669"/>
    <property type="project" value="Ensembl"/>
</dbReference>
<evidence type="ECO:0000313" key="7">
    <source>
        <dbReference type="Ensembl" id="ENSNVIP00000000904.1"/>
    </source>
</evidence>
<evidence type="ECO:0000256" key="3">
    <source>
        <dbReference type="ARBA" id="ARBA00022989"/>
    </source>
</evidence>
<reference evidence="7" key="2">
    <citation type="submission" date="2025-09" db="UniProtKB">
        <authorList>
            <consortium name="Ensembl"/>
        </authorList>
    </citation>
    <scope>IDENTIFICATION</scope>
</reference>
<feature type="transmembrane region" description="Helical" evidence="5">
    <location>
        <begin position="360"/>
        <end position="378"/>
    </location>
</feature>
<evidence type="ECO:0000313" key="8">
    <source>
        <dbReference type="Proteomes" id="UP000694425"/>
    </source>
</evidence>
<feature type="transmembrane region" description="Helical" evidence="5">
    <location>
        <begin position="422"/>
        <end position="444"/>
    </location>
</feature>
<feature type="transmembrane region" description="Helical" evidence="5">
    <location>
        <begin position="143"/>
        <end position="165"/>
    </location>
</feature>
<dbReference type="GO" id="GO:0140832">
    <property type="term" value="F:L-histidine, sodium:proton antiporter activity"/>
    <property type="evidence" value="ECO:0007669"/>
    <property type="project" value="Ensembl"/>
</dbReference>
<keyword evidence="3 5" id="KW-1133">Transmembrane helix</keyword>
<dbReference type="GO" id="GO:0045944">
    <property type="term" value="P:positive regulation of transcription by RNA polymerase II"/>
    <property type="evidence" value="ECO:0007669"/>
    <property type="project" value="Ensembl"/>
</dbReference>
<dbReference type="GO" id="GO:0010585">
    <property type="term" value="P:glutamine secretion"/>
    <property type="evidence" value="ECO:0007669"/>
    <property type="project" value="Ensembl"/>
</dbReference>
<keyword evidence="4 5" id="KW-0472">Membrane</keyword>
<feature type="transmembrane region" description="Helical" evidence="5">
    <location>
        <begin position="384"/>
        <end position="410"/>
    </location>
</feature>
<dbReference type="AlphaFoldDB" id="A0A8C7A2V0"/>
<dbReference type="GO" id="GO:1903803">
    <property type="term" value="P:L-glutamine import across plasma membrane"/>
    <property type="evidence" value="ECO:0007669"/>
    <property type="project" value="Ensembl"/>
</dbReference>
<feature type="transmembrane region" description="Helical" evidence="5">
    <location>
        <begin position="185"/>
        <end position="205"/>
    </location>
</feature>
<dbReference type="InterPro" id="IPR013057">
    <property type="entry name" value="AA_transpt_TM"/>
</dbReference>
<reference evidence="7" key="1">
    <citation type="submission" date="2025-08" db="UniProtKB">
        <authorList>
            <consortium name="Ensembl"/>
        </authorList>
    </citation>
    <scope>IDENTIFICATION</scope>
</reference>
<dbReference type="GO" id="GO:0140831">
    <property type="term" value="F:L-asparagine, sodium:proton antiporter activity"/>
    <property type="evidence" value="ECO:0007669"/>
    <property type="project" value="Ensembl"/>
</dbReference>
<protein>
    <submittedName>
        <fullName evidence="7">Solute carrier family 38 member 3</fullName>
    </submittedName>
</protein>
<feature type="transmembrane region" description="Helical" evidence="5">
    <location>
        <begin position="72"/>
        <end position="90"/>
    </location>
</feature>
<dbReference type="GO" id="GO:0015180">
    <property type="term" value="F:L-alanine transmembrane transporter activity"/>
    <property type="evidence" value="ECO:0007669"/>
    <property type="project" value="Ensembl"/>
</dbReference>
<dbReference type="GO" id="GO:0080144">
    <property type="term" value="P:intracellular amino acid homeostasis"/>
    <property type="evidence" value="ECO:0007669"/>
    <property type="project" value="Ensembl"/>
</dbReference>
<dbReference type="GO" id="GO:0016324">
    <property type="term" value="C:apical plasma membrane"/>
    <property type="evidence" value="ECO:0007669"/>
    <property type="project" value="Ensembl"/>
</dbReference>
<keyword evidence="2 5" id="KW-0812">Transmembrane</keyword>
<proteinExistence type="predicted"/>
<dbReference type="Ensembl" id="ENSNVIT00000001067.1">
    <property type="protein sequence ID" value="ENSNVIP00000000904.1"/>
    <property type="gene ID" value="ENSNVIG00000000777.1"/>
</dbReference>
<dbReference type="PANTHER" id="PTHR22950">
    <property type="entry name" value="AMINO ACID TRANSPORTER"/>
    <property type="match status" value="1"/>
</dbReference>